<accession>A0A7J8RZC6</accession>
<dbReference type="GO" id="GO:0016881">
    <property type="term" value="F:acid-amino acid ligase activity"/>
    <property type="evidence" value="ECO:0007669"/>
    <property type="project" value="TreeGrafter"/>
</dbReference>
<comment type="caution">
    <text evidence="2">The sequence shown here is derived from an EMBL/GenBank/DDBJ whole genome shotgun (WGS) entry which is preliminary data.</text>
</comment>
<protein>
    <recommendedName>
        <fullName evidence="1">GH3 C-terminal domain-containing protein</fullName>
    </recommendedName>
</protein>
<dbReference type="AlphaFoldDB" id="A0A7J8RZC6"/>
<gene>
    <name evidence="2" type="ORF">Godav_028432</name>
</gene>
<evidence type="ECO:0000313" key="2">
    <source>
        <dbReference type="EMBL" id="MBA0619217.1"/>
    </source>
</evidence>
<evidence type="ECO:0000313" key="3">
    <source>
        <dbReference type="Proteomes" id="UP000593561"/>
    </source>
</evidence>
<dbReference type="PANTHER" id="PTHR31901">
    <property type="entry name" value="GH3 DOMAIN-CONTAINING PROTEIN"/>
    <property type="match status" value="1"/>
</dbReference>
<dbReference type="InterPro" id="IPR004993">
    <property type="entry name" value="GH3"/>
</dbReference>
<dbReference type="PANTHER" id="PTHR31901:SF95">
    <property type="entry name" value="INDOLE-3-ACETIC ACID-AMIDO SYNTHETASE GH3.17-LIKE"/>
    <property type="match status" value="1"/>
</dbReference>
<dbReference type="Proteomes" id="UP000593561">
    <property type="component" value="Unassembled WGS sequence"/>
</dbReference>
<reference evidence="2 3" key="1">
    <citation type="journal article" date="2019" name="Genome Biol. Evol.">
        <title>Insights into the evolution of the New World diploid cottons (Gossypium, subgenus Houzingenia) based on genome sequencing.</title>
        <authorList>
            <person name="Grover C.E."/>
            <person name="Arick M.A. 2nd"/>
            <person name="Thrash A."/>
            <person name="Conover J.L."/>
            <person name="Sanders W.S."/>
            <person name="Peterson D.G."/>
            <person name="Frelichowski J.E."/>
            <person name="Scheffler J.A."/>
            <person name="Scheffler B.E."/>
            <person name="Wendel J.F."/>
        </authorList>
    </citation>
    <scope>NUCLEOTIDE SEQUENCE [LARGE SCALE GENOMIC DNA]</scope>
    <source>
        <strain evidence="2">27</strain>
        <tissue evidence="2">Leaf</tissue>
    </source>
</reference>
<keyword evidence="3" id="KW-1185">Reference proteome</keyword>
<evidence type="ECO:0000259" key="1">
    <source>
        <dbReference type="Pfam" id="PF23572"/>
    </source>
</evidence>
<dbReference type="InterPro" id="IPR055378">
    <property type="entry name" value="GH3_C"/>
</dbReference>
<proteinExistence type="predicted"/>
<sequence>MYRTVRLMEAYGLSSLGSNDLPKLDARVMEQCCCIVEESFDFTYKSLRKGGAISALELRVVKHGSFDELMDFYISKGASISQYKLPCCLKTEEAIKILNSGMVGKFFSPKTIS</sequence>
<dbReference type="GO" id="GO:0005737">
    <property type="term" value="C:cytoplasm"/>
    <property type="evidence" value="ECO:0007669"/>
    <property type="project" value="TreeGrafter"/>
</dbReference>
<name>A0A7J8RZC6_GOSDV</name>
<dbReference type="EMBL" id="JABFAC010000007">
    <property type="protein sequence ID" value="MBA0619217.1"/>
    <property type="molecule type" value="Genomic_DNA"/>
</dbReference>
<dbReference type="Pfam" id="PF23572">
    <property type="entry name" value="GH3_C"/>
    <property type="match status" value="1"/>
</dbReference>
<feature type="domain" description="GH3 C-terminal" evidence="1">
    <location>
        <begin position="25"/>
        <end position="92"/>
    </location>
</feature>
<organism evidence="2 3">
    <name type="scientific">Gossypium davidsonii</name>
    <name type="common">Davidson's cotton</name>
    <name type="synonym">Gossypium klotzschianum subsp. davidsonii</name>
    <dbReference type="NCBI Taxonomy" id="34287"/>
    <lineage>
        <taxon>Eukaryota</taxon>
        <taxon>Viridiplantae</taxon>
        <taxon>Streptophyta</taxon>
        <taxon>Embryophyta</taxon>
        <taxon>Tracheophyta</taxon>
        <taxon>Spermatophyta</taxon>
        <taxon>Magnoliopsida</taxon>
        <taxon>eudicotyledons</taxon>
        <taxon>Gunneridae</taxon>
        <taxon>Pentapetalae</taxon>
        <taxon>rosids</taxon>
        <taxon>malvids</taxon>
        <taxon>Malvales</taxon>
        <taxon>Malvaceae</taxon>
        <taxon>Malvoideae</taxon>
        <taxon>Gossypium</taxon>
    </lineage>
</organism>